<evidence type="ECO:0000313" key="5">
    <source>
        <dbReference type="Proteomes" id="UP001341840"/>
    </source>
</evidence>
<dbReference type="InterPro" id="IPR004265">
    <property type="entry name" value="Dirigent"/>
</dbReference>
<comment type="subunit">
    <text evidence="1">Homodimer.</text>
</comment>
<dbReference type="Proteomes" id="UP001341840">
    <property type="component" value="Unassembled WGS sequence"/>
</dbReference>
<reference evidence="4 5" key="1">
    <citation type="journal article" date="2023" name="Plants (Basel)">
        <title>Bridging the Gap: Combining Genomics and Transcriptomics Approaches to Understand Stylosanthes scabra, an Orphan Legume from the Brazilian Caatinga.</title>
        <authorList>
            <person name="Ferreira-Neto J.R.C."/>
            <person name="da Silva M.D."/>
            <person name="Binneck E."/>
            <person name="de Melo N.F."/>
            <person name="da Silva R.H."/>
            <person name="de Melo A.L.T.M."/>
            <person name="Pandolfi V."/>
            <person name="Bustamante F.O."/>
            <person name="Brasileiro-Vidal A.C."/>
            <person name="Benko-Iseppon A.M."/>
        </authorList>
    </citation>
    <scope>NUCLEOTIDE SEQUENCE [LARGE SCALE GENOMIC DNA]</scope>
    <source>
        <tissue evidence="4">Leaves</tissue>
    </source>
</reference>
<keyword evidence="3" id="KW-0472">Membrane</keyword>
<gene>
    <name evidence="4" type="ORF">PIB30_088845</name>
</gene>
<dbReference type="Pfam" id="PF03018">
    <property type="entry name" value="Dirigent"/>
    <property type="match status" value="1"/>
</dbReference>
<keyword evidence="3" id="KW-1133">Transmembrane helix</keyword>
<name>A0ABU6TUH8_9FABA</name>
<dbReference type="EMBL" id="JASCZI010092252">
    <property type="protein sequence ID" value="MED6152110.1"/>
    <property type="molecule type" value="Genomic_DNA"/>
</dbReference>
<accession>A0ABU6TUH8</accession>
<comment type="caution">
    <text evidence="4">The sequence shown here is derived from an EMBL/GenBank/DDBJ whole genome shotgun (WGS) entry which is preliminary data.</text>
</comment>
<organism evidence="4 5">
    <name type="scientific">Stylosanthes scabra</name>
    <dbReference type="NCBI Taxonomy" id="79078"/>
    <lineage>
        <taxon>Eukaryota</taxon>
        <taxon>Viridiplantae</taxon>
        <taxon>Streptophyta</taxon>
        <taxon>Embryophyta</taxon>
        <taxon>Tracheophyta</taxon>
        <taxon>Spermatophyta</taxon>
        <taxon>Magnoliopsida</taxon>
        <taxon>eudicotyledons</taxon>
        <taxon>Gunneridae</taxon>
        <taxon>Pentapetalae</taxon>
        <taxon>rosids</taxon>
        <taxon>fabids</taxon>
        <taxon>Fabales</taxon>
        <taxon>Fabaceae</taxon>
        <taxon>Papilionoideae</taxon>
        <taxon>50 kb inversion clade</taxon>
        <taxon>dalbergioids sensu lato</taxon>
        <taxon>Dalbergieae</taxon>
        <taxon>Pterocarpus clade</taxon>
        <taxon>Stylosanthes</taxon>
    </lineage>
</organism>
<keyword evidence="3" id="KW-0812">Transmembrane</keyword>
<comment type="function">
    <text evidence="1">Dirigent proteins impart stereoselectivity on the phenoxy radical-coupling reaction, yielding optically active lignans from two molecules of coniferyl alcohol in the biosynthesis of lignans, flavonolignans, and alkaloids and thus plays a central role in plant secondary metabolism.</text>
</comment>
<sequence>MLPPRYIFFTAVSLATIAVILLALLSPVSHTKINNNNSTKPWLDLSMYIQQHQHQQHVPSTEDQASSVGAFMYHGFLTEGPENTSRVVGKAQGFIIIPTTNNFEQFQQYYYYDSSALFNVMYLTFDTPEHSGSLSVEAKEVSLSPQNSDDNKGRRREELRVVGGTGSFAFARGIAVITQTGGGQSSSDETGVAASYHVKLQLEFPKHNSNKF</sequence>
<evidence type="ECO:0000313" key="4">
    <source>
        <dbReference type="EMBL" id="MED6152110.1"/>
    </source>
</evidence>
<comment type="similarity">
    <text evidence="1">Belongs to the plant dirigent protein family.</text>
</comment>
<comment type="subcellular location">
    <subcellularLocation>
        <location evidence="1">Secreted</location>
        <location evidence="1">Extracellular space</location>
        <location evidence="1">Apoplast</location>
    </subcellularLocation>
</comment>
<feature type="transmembrane region" description="Helical" evidence="3">
    <location>
        <begin position="6"/>
        <end position="25"/>
    </location>
</feature>
<keyword evidence="1" id="KW-0052">Apoplast</keyword>
<evidence type="ECO:0000256" key="3">
    <source>
        <dbReference type="SAM" id="Phobius"/>
    </source>
</evidence>
<proteinExistence type="inferred from homology"/>
<evidence type="ECO:0000256" key="1">
    <source>
        <dbReference type="RuleBase" id="RU363099"/>
    </source>
</evidence>
<dbReference type="PANTHER" id="PTHR21495">
    <property type="entry name" value="NUCLEOPORIN-RELATED"/>
    <property type="match status" value="1"/>
</dbReference>
<feature type="region of interest" description="Disordered" evidence="2">
    <location>
        <begin position="136"/>
        <end position="157"/>
    </location>
</feature>
<keyword evidence="1" id="KW-0964">Secreted</keyword>
<keyword evidence="5" id="KW-1185">Reference proteome</keyword>
<evidence type="ECO:0000256" key="2">
    <source>
        <dbReference type="SAM" id="MobiDB-lite"/>
    </source>
</evidence>
<protein>
    <recommendedName>
        <fullName evidence="1">Dirigent protein</fullName>
    </recommendedName>
</protein>